<dbReference type="GO" id="GO:0007268">
    <property type="term" value="P:chemical synaptic transmission"/>
    <property type="evidence" value="ECO:0007669"/>
    <property type="project" value="InterPro"/>
</dbReference>
<keyword evidence="3" id="KW-1185">Reference proteome</keyword>
<reference evidence="2" key="3">
    <citation type="submission" date="2025-09" db="UniProtKB">
        <authorList>
            <consortium name="Ensembl"/>
        </authorList>
    </citation>
    <scope>IDENTIFICATION</scope>
</reference>
<protein>
    <submittedName>
        <fullName evidence="2">Uncharacterized protein</fullName>
    </submittedName>
</protein>
<dbReference type="Ensembl" id="ENSCSAVT00000019934.1">
    <property type="protein sequence ID" value="ENSCSAVP00000019721.1"/>
    <property type="gene ID" value="ENSCSAVG00000011563.1"/>
</dbReference>
<sequence length="307" mass="36028">MVEEIQVLMQQLQLGKKATKDMHISHVEEVSRLTNRLAVSQAEFQVEEKDGIKLKEELKSLKQQVDELKVECSEKITPHEHAHKVKRLQTDLELMQETSDKEIKSLTQKLKALQKEKSKFSMEVTELTAENEQLKGEIESMMQNRRKCQQEMDLLRSSLEESEQRELDCQLHLSNVVRLAERATTDRATFAAIAEREQKSAHTVLRDSMREKWEMGRMEESLRQCKVKLASQTDDVNNRLREVEETHIGHLNECERKMRHLQKLLQQKQQALDDMARNKQEIERDLENVWQAANSENRRLMEALCKS</sequence>
<evidence type="ECO:0000313" key="3">
    <source>
        <dbReference type="Proteomes" id="UP000007875"/>
    </source>
</evidence>
<dbReference type="AlphaFoldDB" id="H2ZQ55"/>
<accession>H2ZQ55</accession>
<dbReference type="STRING" id="51511.ENSCSAVP00000019721"/>
<reference evidence="3" key="1">
    <citation type="submission" date="2003-08" db="EMBL/GenBank/DDBJ databases">
        <authorList>
            <person name="Birren B."/>
            <person name="Nusbaum C."/>
            <person name="Abebe A."/>
            <person name="Abouelleil A."/>
            <person name="Adekoya E."/>
            <person name="Ait-zahra M."/>
            <person name="Allen N."/>
            <person name="Allen T."/>
            <person name="An P."/>
            <person name="Anderson M."/>
            <person name="Anderson S."/>
            <person name="Arachchi H."/>
            <person name="Armbruster J."/>
            <person name="Bachantsang P."/>
            <person name="Baldwin J."/>
            <person name="Barry A."/>
            <person name="Bayul T."/>
            <person name="Blitshsteyn B."/>
            <person name="Bloom T."/>
            <person name="Blye J."/>
            <person name="Boguslavskiy L."/>
            <person name="Borowsky M."/>
            <person name="Boukhgalter B."/>
            <person name="Brunache A."/>
            <person name="Butler J."/>
            <person name="Calixte N."/>
            <person name="Calvo S."/>
            <person name="Camarata J."/>
            <person name="Campo K."/>
            <person name="Chang J."/>
            <person name="Cheshatsang Y."/>
            <person name="Citroen M."/>
            <person name="Collymore A."/>
            <person name="Considine T."/>
            <person name="Cook A."/>
            <person name="Cooke P."/>
            <person name="Corum B."/>
            <person name="Cuomo C."/>
            <person name="David R."/>
            <person name="Dawoe T."/>
            <person name="Degray S."/>
            <person name="Dodge S."/>
            <person name="Dooley K."/>
            <person name="Dorje P."/>
            <person name="Dorjee K."/>
            <person name="Dorris L."/>
            <person name="Duffey N."/>
            <person name="Dupes A."/>
            <person name="Elkins T."/>
            <person name="Engels R."/>
            <person name="Erickson J."/>
            <person name="Farina A."/>
            <person name="Faro S."/>
            <person name="Ferreira P."/>
            <person name="Fischer H."/>
            <person name="Fitzgerald M."/>
            <person name="Foley K."/>
            <person name="Gage D."/>
            <person name="Galagan J."/>
            <person name="Gearin G."/>
            <person name="Gnerre S."/>
            <person name="Gnirke A."/>
            <person name="Goyette A."/>
            <person name="Graham J."/>
            <person name="Grandbois E."/>
            <person name="Gyaltsen K."/>
            <person name="Hafez N."/>
            <person name="Hagopian D."/>
            <person name="Hagos B."/>
            <person name="Hall J."/>
            <person name="Hatcher B."/>
            <person name="Heller A."/>
            <person name="Higgins H."/>
            <person name="Honan T."/>
            <person name="Horn A."/>
            <person name="Houde N."/>
            <person name="Hughes L."/>
            <person name="Hulme W."/>
            <person name="Husby E."/>
            <person name="Iliev I."/>
            <person name="Jaffe D."/>
            <person name="Jones C."/>
            <person name="Kamal M."/>
            <person name="Kamat A."/>
            <person name="Kamvysselis M."/>
            <person name="Karlsson E."/>
            <person name="Kells C."/>
            <person name="Kieu A."/>
            <person name="Kisner P."/>
            <person name="Kodira C."/>
            <person name="Kulbokas E."/>
            <person name="Labutti K."/>
            <person name="Lama D."/>
            <person name="Landers T."/>
            <person name="Leger J."/>
            <person name="Levine S."/>
            <person name="Lewis D."/>
            <person name="Lewis T."/>
            <person name="Lindblad-toh K."/>
            <person name="Liu X."/>
            <person name="Lokyitsang T."/>
            <person name="Lokyitsang Y."/>
            <person name="Lucien O."/>
            <person name="Lui A."/>
            <person name="Ma L.J."/>
            <person name="Mabbitt R."/>
            <person name="Macdonald J."/>
            <person name="Maclean C."/>
            <person name="Major J."/>
            <person name="Manning J."/>
            <person name="Marabella R."/>
            <person name="Maru K."/>
            <person name="Matthews C."/>
            <person name="Mauceli E."/>
            <person name="Mccarthy M."/>
            <person name="Mcdonough S."/>
            <person name="Mcghee T."/>
            <person name="Meldrim J."/>
            <person name="Meneus L."/>
            <person name="Mesirov J."/>
            <person name="Mihalev A."/>
            <person name="Mihova T."/>
            <person name="Mikkelsen T."/>
            <person name="Mlenga V."/>
            <person name="Moru K."/>
            <person name="Mozes J."/>
            <person name="Mulrain L."/>
            <person name="Munson G."/>
            <person name="Naylor J."/>
            <person name="Newes C."/>
            <person name="Nguyen C."/>
            <person name="Nguyen N."/>
            <person name="Nguyen T."/>
            <person name="Nicol R."/>
            <person name="Nielsen C."/>
            <person name="Nizzari M."/>
            <person name="Norbu C."/>
            <person name="Norbu N."/>
            <person name="O'donnell P."/>
            <person name="Okoawo O."/>
            <person name="O'leary S."/>
            <person name="Omotosho B."/>
            <person name="O'neill K."/>
            <person name="Osman S."/>
            <person name="Parker S."/>
            <person name="Perrin D."/>
            <person name="Phunkhang P."/>
            <person name="Piqani B."/>
            <person name="Purcell S."/>
            <person name="Rachupka T."/>
            <person name="Ramasamy U."/>
            <person name="Rameau R."/>
            <person name="Ray V."/>
            <person name="Raymond C."/>
            <person name="Retta R."/>
            <person name="Richardson S."/>
            <person name="Rise C."/>
            <person name="Rodriguez J."/>
            <person name="Rogers J."/>
            <person name="Rogov P."/>
            <person name="Rutman M."/>
            <person name="Schupbach R."/>
            <person name="Seaman C."/>
            <person name="Settipalli S."/>
            <person name="Sharpe T."/>
            <person name="Sheridan J."/>
            <person name="Sherpa N."/>
            <person name="Shi J."/>
            <person name="Smirnov S."/>
            <person name="Smith C."/>
            <person name="Sougnez C."/>
            <person name="Spencer B."/>
            <person name="Stalker J."/>
            <person name="Stange-thomann N."/>
            <person name="Stavropoulos S."/>
            <person name="Stetson K."/>
            <person name="Stone C."/>
            <person name="Stone S."/>
            <person name="Stubbs M."/>
            <person name="Talamas J."/>
            <person name="Tchuinga P."/>
            <person name="Tenzing P."/>
            <person name="Tesfaye S."/>
            <person name="Theodore J."/>
            <person name="Thoulutsang Y."/>
            <person name="Topham K."/>
            <person name="Towey S."/>
            <person name="Tsamla T."/>
            <person name="Tsomo N."/>
            <person name="Vallee D."/>
            <person name="Vassiliev H."/>
            <person name="Venkataraman V."/>
            <person name="Vinson J."/>
            <person name="Vo A."/>
            <person name="Wade C."/>
            <person name="Wang S."/>
            <person name="Wangchuk T."/>
            <person name="Wangdi T."/>
            <person name="Whittaker C."/>
            <person name="Wilkinson J."/>
            <person name="Wu Y."/>
            <person name="Wyman D."/>
            <person name="Yadav S."/>
            <person name="Yang S."/>
            <person name="Yang X."/>
            <person name="Yeager S."/>
            <person name="Yee E."/>
            <person name="Young G."/>
            <person name="Zainoun J."/>
            <person name="Zembeck L."/>
            <person name="Zimmer A."/>
            <person name="Zody M."/>
            <person name="Lander E."/>
        </authorList>
    </citation>
    <scope>NUCLEOTIDE SEQUENCE [LARGE SCALE GENOMIC DNA]</scope>
</reference>
<dbReference type="Proteomes" id="UP000007875">
    <property type="component" value="Unassembled WGS sequence"/>
</dbReference>
<dbReference type="GO" id="GO:0005814">
    <property type="term" value="C:centriole"/>
    <property type="evidence" value="ECO:0007669"/>
    <property type="project" value="InterPro"/>
</dbReference>
<dbReference type="OMA" id="KDMHISH"/>
<dbReference type="eggNOG" id="ENOG502QWK8">
    <property type="taxonomic scope" value="Eukaryota"/>
</dbReference>
<dbReference type="GO" id="GO:0045202">
    <property type="term" value="C:synapse"/>
    <property type="evidence" value="ECO:0007669"/>
    <property type="project" value="GOC"/>
</dbReference>
<dbReference type="HOGENOM" id="CLU_906005_0_0_1"/>
<feature type="coiled-coil region" evidence="1">
    <location>
        <begin position="44"/>
        <end position="71"/>
    </location>
</feature>
<reference evidence="2" key="2">
    <citation type="submission" date="2025-08" db="UniProtKB">
        <authorList>
            <consortium name="Ensembl"/>
        </authorList>
    </citation>
    <scope>IDENTIFICATION</scope>
</reference>
<dbReference type="Gene3D" id="1.10.287.1490">
    <property type="match status" value="1"/>
</dbReference>
<dbReference type="InParanoid" id="H2ZQ55"/>
<dbReference type="GO" id="GO:0097539">
    <property type="term" value="C:ciliary transition fiber"/>
    <property type="evidence" value="ECO:0007669"/>
    <property type="project" value="TreeGrafter"/>
</dbReference>
<feature type="coiled-coil region" evidence="1">
    <location>
        <begin position="251"/>
        <end position="285"/>
    </location>
</feature>
<proteinExistence type="predicted"/>
<dbReference type="GO" id="GO:0060271">
    <property type="term" value="P:cilium assembly"/>
    <property type="evidence" value="ECO:0007669"/>
    <property type="project" value="InterPro"/>
</dbReference>
<dbReference type="InterPro" id="IPR033545">
    <property type="entry name" value="CEP89"/>
</dbReference>
<dbReference type="PANTHER" id="PTHR36170:SF1">
    <property type="entry name" value="CENTROSOMAL PROTEIN OF 89 KDA"/>
    <property type="match status" value="1"/>
</dbReference>
<feature type="coiled-coil region" evidence="1">
    <location>
        <begin position="96"/>
        <end position="165"/>
    </location>
</feature>
<evidence type="ECO:0000313" key="2">
    <source>
        <dbReference type="Ensembl" id="ENSCSAVP00000019721.1"/>
    </source>
</evidence>
<evidence type="ECO:0000256" key="1">
    <source>
        <dbReference type="SAM" id="Coils"/>
    </source>
</evidence>
<name>H2ZQ55_CIOSA</name>
<dbReference type="PANTHER" id="PTHR36170">
    <property type="entry name" value="CENTROSOMAL PROTEIN OF 89 KDA"/>
    <property type="match status" value="1"/>
</dbReference>
<organism evidence="2 3">
    <name type="scientific">Ciona savignyi</name>
    <name type="common">Pacific transparent sea squirt</name>
    <dbReference type="NCBI Taxonomy" id="51511"/>
    <lineage>
        <taxon>Eukaryota</taxon>
        <taxon>Metazoa</taxon>
        <taxon>Chordata</taxon>
        <taxon>Tunicata</taxon>
        <taxon>Ascidiacea</taxon>
        <taxon>Phlebobranchia</taxon>
        <taxon>Cionidae</taxon>
        <taxon>Ciona</taxon>
    </lineage>
</organism>
<dbReference type="GeneTree" id="ENSGT01120000273658"/>
<keyword evidence="1" id="KW-0175">Coiled coil</keyword>
<dbReference type="GO" id="GO:0007005">
    <property type="term" value="P:mitochondrion organization"/>
    <property type="evidence" value="ECO:0007669"/>
    <property type="project" value="InterPro"/>
</dbReference>